<protein>
    <recommendedName>
        <fullName evidence="1">Helix-turn-helix domain-containing protein</fullName>
    </recommendedName>
</protein>
<evidence type="ECO:0000313" key="2">
    <source>
        <dbReference type="EMBL" id="EDM78381.1"/>
    </source>
</evidence>
<dbReference type="AlphaFoldDB" id="A6G6S8"/>
<dbReference type="Proteomes" id="UP000005801">
    <property type="component" value="Unassembled WGS sequence"/>
</dbReference>
<reference evidence="2 3" key="1">
    <citation type="submission" date="2007-06" db="EMBL/GenBank/DDBJ databases">
        <authorList>
            <person name="Shimkets L."/>
            <person name="Ferriera S."/>
            <person name="Johnson J."/>
            <person name="Kravitz S."/>
            <person name="Beeson K."/>
            <person name="Sutton G."/>
            <person name="Rogers Y.-H."/>
            <person name="Friedman R."/>
            <person name="Frazier M."/>
            <person name="Venter J.C."/>
        </authorList>
    </citation>
    <scope>NUCLEOTIDE SEQUENCE [LARGE SCALE GENOMIC DNA]</scope>
    <source>
        <strain evidence="2 3">SIR-1</strain>
    </source>
</reference>
<evidence type="ECO:0000259" key="1">
    <source>
        <dbReference type="Pfam" id="PF12728"/>
    </source>
</evidence>
<sequence length="62" mass="6979">MNPRAASLPEYLKAEELAALLRVSRKTIYEAVARGEIPGVLRVGRLIRFRRDAVLEWLADTG</sequence>
<dbReference type="EMBL" id="ABCS01000031">
    <property type="protein sequence ID" value="EDM78381.1"/>
    <property type="molecule type" value="Genomic_DNA"/>
</dbReference>
<dbReference type="InterPro" id="IPR036388">
    <property type="entry name" value="WH-like_DNA-bd_sf"/>
</dbReference>
<organism evidence="2 3">
    <name type="scientific">Plesiocystis pacifica SIR-1</name>
    <dbReference type="NCBI Taxonomy" id="391625"/>
    <lineage>
        <taxon>Bacteria</taxon>
        <taxon>Pseudomonadati</taxon>
        <taxon>Myxococcota</taxon>
        <taxon>Polyangia</taxon>
        <taxon>Nannocystales</taxon>
        <taxon>Nannocystaceae</taxon>
        <taxon>Plesiocystis</taxon>
    </lineage>
</organism>
<dbReference type="SUPFAM" id="SSF46955">
    <property type="entry name" value="Putative DNA-binding domain"/>
    <property type="match status" value="1"/>
</dbReference>
<proteinExistence type="predicted"/>
<dbReference type="NCBIfam" id="TIGR01764">
    <property type="entry name" value="excise"/>
    <property type="match status" value="1"/>
</dbReference>
<name>A6G6S8_9BACT</name>
<dbReference type="InterPro" id="IPR041657">
    <property type="entry name" value="HTH_17"/>
</dbReference>
<accession>A6G6S8</accession>
<dbReference type="Pfam" id="PF12728">
    <property type="entry name" value="HTH_17"/>
    <property type="match status" value="1"/>
</dbReference>
<dbReference type="RefSeq" id="WP_006972424.1">
    <property type="nucleotide sequence ID" value="NZ_ABCS01000031.1"/>
</dbReference>
<comment type="caution">
    <text evidence="2">The sequence shown here is derived from an EMBL/GenBank/DDBJ whole genome shotgun (WGS) entry which is preliminary data.</text>
</comment>
<dbReference type="GO" id="GO:0003677">
    <property type="term" value="F:DNA binding"/>
    <property type="evidence" value="ECO:0007669"/>
    <property type="project" value="InterPro"/>
</dbReference>
<dbReference type="STRING" id="391625.PPSIR1_06016"/>
<gene>
    <name evidence="2" type="ORF">PPSIR1_06016</name>
</gene>
<dbReference type="InterPro" id="IPR010093">
    <property type="entry name" value="SinI_DNA-bd"/>
</dbReference>
<dbReference type="InterPro" id="IPR009061">
    <property type="entry name" value="DNA-bd_dom_put_sf"/>
</dbReference>
<dbReference type="Gene3D" id="1.10.10.10">
    <property type="entry name" value="Winged helix-like DNA-binding domain superfamily/Winged helix DNA-binding domain"/>
    <property type="match status" value="1"/>
</dbReference>
<evidence type="ECO:0000313" key="3">
    <source>
        <dbReference type="Proteomes" id="UP000005801"/>
    </source>
</evidence>
<keyword evidence="3" id="KW-1185">Reference proteome</keyword>
<feature type="domain" description="Helix-turn-helix" evidence="1">
    <location>
        <begin position="11"/>
        <end position="59"/>
    </location>
</feature>
<dbReference type="eggNOG" id="COG3311">
    <property type="taxonomic scope" value="Bacteria"/>
</dbReference>